<gene>
    <name evidence="2" type="ORF">SAMN05877842_11091</name>
</gene>
<protein>
    <submittedName>
        <fullName evidence="2">Uncharacterized protein</fullName>
    </submittedName>
</protein>
<evidence type="ECO:0000313" key="2">
    <source>
        <dbReference type="EMBL" id="SOC41480.1"/>
    </source>
</evidence>
<keyword evidence="1" id="KW-0812">Transmembrane</keyword>
<keyword evidence="1" id="KW-0472">Membrane</keyword>
<keyword evidence="1" id="KW-1133">Transmembrane helix</keyword>
<evidence type="ECO:0000313" key="3">
    <source>
        <dbReference type="Proteomes" id="UP000219252"/>
    </source>
</evidence>
<dbReference type="AlphaFoldDB" id="A0A285UHX0"/>
<sequence>MFIELLVFMIAIVLAESIYRYGLSKLRFLSTKSEKYQKRFKSITIGVMFVSFMFVAIVLEII</sequence>
<feature type="transmembrane region" description="Helical" evidence="1">
    <location>
        <begin position="43"/>
        <end position="61"/>
    </location>
</feature>
<feature type="transmembrane region" description="Helical" evidence="1">
    <location>
        <begin position="6"/>
        <end position="23"/>
    </location>
</feature>
<evidence type="ECO:0000256" key="1">
    <source>
        <dbReference type="SAM" id="Phobius"/>
    </source>
</evidence>
<reference evidence="3" key="1">
    <citation type="submission" date="2017-08" db="EMBL/GenBank/DDBJ databases">
        <authorList>
            <person name="Varghese N."/>
            <person name="Submissions S."/>
        </authorList>
    </citation>
    <scope>NUCLEOTIDE SEQUENCE [LARGE SCALE GENOMIC DNA]</scope>
    <source>
        <strain evidence="3">JC23</strain>
    </source>
</reference>
<dbReference type="EMBL" id="OBQC01000010">
    <property type="protein sequence ID" value="SOC41480.1"/>
    <property type="molecule type" value="Genomic_DNA"/>
</dbReference>
<organism evidence="2 3">
    <name type="scientific">Ureibacillus acetophenoni</name>
    <dbReference type="NCBI Taxonomy" id="614649"/>
    <lineage>
        <taxon>Bacteria</taxon>
        <taxon>Bacillati</taxon>
        <taxon>Bacillota</taxon>
        <taxon>Bacilli</taxon>
        <taxon>Bacillales</taxon>
        <taxon>Caryophanaceae</taxon>
        <taxon>Ureibacillus</taxon>
    </lineage>
</organism>
<accession>A0A285UHX0</accession>
<proteinExistence type="predicted"/>
<keyword evidence="3" id="KW-1185">Reference proteome</keyword>
<name>A0A285UHX0_9BACL</name>
<dbReference type="RefSeq" id="WP_097150128.1">
    <property type="nucleotide sequence ID" value="NZ_OBQC01000010.1"/>
</dbReference>
<dbReference type="Proteomes" id="UP000219252">
    <property type="component" value="Unassembled WGS sequence"/>
</dbReference>